<dbReference type="Pfam" id="PF13456">
    <property type="entry name" value="RVT_3"/>
    <property type="match status" value="1"/>
</dbReference>
<reference evidence="3" key="2">
    <citation type="submission" date="2021-03" db="UniProtKB">
        <authorList>
            <consortium name="EnsemblPlants"/>
        </authorList>
    </citation>
    <scope>IDENTIFICATION</scope>
</reference>
<feature type="region of interest" description="Disordered" evidence="1">
    <location>
        <begin position="586"/>
        <end position="608"/>
    </location>
</feature>
<dbReference type="Pfam" id="PF14111">
    <property type="entry name" value="DUF4283"/>
    <property type="match status" value="1"/>
</dbReference>
<dbReference type="Gramene" id="evm.model.06.1267">
    <property type="protein sequence ID" value="cds.evm.model.06.1267"/>
    <property type="gene ID" value="evm.TU.06.1267"/>
</dbReference>
<dbReference type="GO" id="GO:0003676">
    <property type="term" value="F:nucleic acid binding"/>
    <property type="evidence" value="ECO:0007669"/>
    <property type="project" value="InterPro"/>
</dbReference>
<protein>
    <recommendedName>
        <fullName evidence="2">Reverse transcriptase domain-containing protein</fullName>
    </recommendedName>
</protein>
<dbReference type="InterPro" id="IPR000477">
    <property type="entry name" value="RT_dom"/>
</dbReference>
<dbReference type="Gene3D" id="3.60.10.10">
    <property type="entry name" value="Endonuclease/exonuclease/phosphatase"/>
    <property type="match status" value="1"/>
</dbReference>
<dbReference type="InterPro" id="IPR036397">
    <property type="entry name" value="RNaseH_sf"/>
</dbReference>
<dbReference type="PANTHER" id="PTHR33116">
    <property type="entry name" value="REVERSE TRANSCRIPTASE ZINC-BINDING DOMAIN-CONTAINING PROTEIN-RELATED-RELATED"/>
    <property type="match status" value="1"/>
</dbReference>
<dbReference type="Gene3D" id="3.30.420.10">
    <property type="entry name" value="Ribonuclease H-like superfamily/Ribonuclease H"/>
    <property type="match status" value="1"/>
</dbReference>
<dbReference type="EnsemblPlants" id="evm.model.06.1267">
    <property type="protein sequence ID" value="cds.evm.model.06.1267"/>
    <property type="gene ID" value="evm.TU.06.1267"/>
</dbReference>
<dbReference type="InterPro" id="IPR036691">
    <property type="entry name" value="Endo/exonu/phosph_ase_sf"/>
</dbReference>
<dbReference type="InterPro" id="IPR002156">
    <property type="entry name" value="RNaseH_domain"/>
</dbReference>
<sequence length="1853" mass="206921">MEASISLSPSATSLKILSSLCLVGKVVAPMVVDAGDVTDEVTKKWQKRVVVSSLADSGVNYFKLGFENNVDRDWALEHGPWSFKGYTFALRMWSPSCEGCVSIDSIKLWVQIHNLPHEFFSIANGHLLGSLIGKVMKVELLEDNPMSWSLFLRVLVEVNIDKPLVSGCYFDLANGMKKWLQFKYEKLGMFCYFCGCLVHQRKGRSLSSPVTVESLKGAPFPMFGPWLSPASKYHDVFSSDLSQSVPAQCLAILPVHPPPVGTSTGNGNGDTVEEETLDVVRGSRKNLSGTARPSSGKAVLSRKKWVPKTRSGDGVRSHSGFANGVRSNSNGKGKGSAIFPSLEPMSRGKGDDFSPLPMPRVQMGPTGVLNKLGNNLCVGNVISTSGGPWAGPINSCGAAIGPSIFNTEVGVGLPDCSGPGDGFSGGKRLEAELSSQPNDKFEVLDQVSPLPSCFIKPSLTKTVDNSEAPLKIGGPIIGEGSSLGLVGGNETEPKDEEERALASFFNAQEQLLFDLKHFGRLDLFEIKKIGGDIGFPPSSETNERTTPFEKRKFEGSASLCTRPHKVHRKYPEVVRDFPWDPVRPDLESKVVDDEPSEDSSSSPSFSDGILKNPLAGSFVIKDSDSSLGLGQTLPAHEAEDPDRSLPDFVFLTELKVDATPLVRILKSLHYYFNIDVPHIGTAGGISLAWKIGFSFECVSCSRNHISGLVYSDPPTHPWLLSCVYGPPYLHAKKKFWADLMVLGDRFGGPWLIFGDTNFVLSHSEREGSKGRDPFVPIISNLVDSRGLINLTIQGDKMTWDNHRSGSNHVKSALDKGIVNGSWLQLFPKAVLSSSHTCNSDHRPLCLDTGGPPPKFKRCFRFEEGWTRDERSKLIVANAWKTVEHRWAPASVFKKIGATRVALLQWNRTQFGKLDWVIKDLEQKLDRLQKLPAGGRDWKEERDIRQLLNESLTRKAIYWKQRARIDWFKNGDKCSKFFFLSAAIRGRRNAIESILDSNNVWINDRESIGREFIEFFKGIFSGSGPWQSLDYSHLFPSRLSREDQEGTSLCPSRDEIRRTLFDMNNHKAPGPDEMSVLFFKHYWESMGDAFCDAVTEFFESGKMHRGINSTNVVLIPKIQNPKRPNHFRPISLCNVLYKVISKIVANRLKPILPSLICPTQAAFVPGRNIQDNNVIVQEIINSFNRKTGKEGYFAIKIDLVKAYDRLNWESIKQALEWYGFPQKVRNWVTQCISTTSLNVCLNGGMVDKILPSCGLRQGDPLSPYLFICVAEVLSRLLEDDLAKGVFKGIKLSRGGPVLTHLFFADDLIMVGRANVNEAKGFWNCLEKFCSWSGQKVNKLKTSIFFSKNTSNGMRRSIKEALGIGSPEGIIKYLGLPLFRSKQKDADFNFILEGLTSKLQGWKAKTLSKAGRATLIKSWGFEKGNHGLHLRAWDKLCLPKSLGGLGFRKTKEMNLAFLAKWGWKMLIGCQSLCCRVLRAKYLRGQDFLNCKYKDSDSWFWKNVVKANAILRKGASGGLQVTHRLPELKLERATTREVAPSLWNKLWNSKIQERHKILWWCILSSALLVRAIIGRRFQIEDSRCPLCEQGDESIEHLFLTCDVALHFWRSSPWGIYPRSDNGIRVWDWVKFLWSLKNRGIREEEVFLYASIVMDTIWRARNEKVHNNLSPDVSKCIDLIYTSFADLHASLVPSPTPTLTENWNPPPEDWIKLNCDVRVGLASMCTAVVARNHLGEVIRIHTAQLDFSDALCGEAAACCSAISLAIDLGLKFIIIESDSRLVINVLNGKESHWALENYVSFCSRSSPSFSSCNFLNISRQCNFAAHNVAKWAFTHQIFGCIPISALPENLLCNDREV</sequence>
<accession>A0A803PTR6</accession>
<dbReference type="Pfam" id="PF14392">
    <property type="entry name" value="zf-CCHC_4"/>
    <property type="match status" value="1"/>
</dbReference>
<feature type="region of interest" description="Disordered" evidence="1">
    <location>
        <begin position="285"/>
        <end position="351"/>
    </location>
</feature>
<feature type="domain" description="Reverse transcriptase" evidence="2">
    <location>
        <begin position="1095"/>
        <end position="1376"/>
    </location>
</feature>
<evidence type="ECO:0000313" key="4">
    <source>
        <dbReference type="Proteomes" id="UP000596661"/>
    </source>
</evidence>
<feature type="compositionally biased region" description="Low complexity" evidence="1">
    <location>
        <begin position="598"/>
        <end position="607"/>
    </location>
</feature>
<dbReference type="InterPro" id="IPR025836">
    <property type="entry name" value="Zn_knuckle_CX2CX4HX4C"/>
</dbReference>
<keyword evidence="4" id="KW-1185">Reference proteome</keyword>
<dbReference type="InterPro" id="IPR044730">
    <property type="entry name" value="RNase_H-like_dom_plant"/>
</dbReference>
<evidence type="ECO:0000256" key="1">
    <source>
        <dbReference type="SAM" id="MobiDB-lite"/>
    </source>
</evidence>
<dbReference type="SUPFAM" id="SSF56672">
    <property type="entry name" value="DNA/RNA polymerases"/>
    <property type="match status" value="1"/>
</dbReference>
<dbReference type="PROSITE" id="PS50878">
    <property type="entry name" value="RT_POL"/>
    <property type="match status" value="1"/>
</dbReference>
<reference evidence="3" key="1">
    <citation type="submission" date="2018-11" db="EMBL/GenBank/DDBJ databases">
        <authorList>
            <person name="Grassa J C."/>
        </authorList>
    </citation>
    <scope>NUCLEOTIDE SEQUENCE [LARGE SCALE GENOMIC DNA]</scope>
</reference>
<dbReference type="SUPFAM" id="SSF56219">
    <property type="entry name" value="DNase I-like"/>
    <property type="match status" value="1"/>
</dbReference>
<dbReference type="EMBL" id="UZAU01000598">
    <property type="status" value="NOT_ANNOTATED_CDS"/>
    <property type="molecule type" value="Genomic_DNA"/>
</dbReference>
<dbReference type="CDD" id="cd01650">
    <property type="entry name" value="RT_nLTR_like"/>
    <property type="match status" value="1"/>
</dbReference>
<dbReference type="InterPro" id="IPR043502">
    <property type="entry name" value="DNA/RNA_pol_sf"/>
</dbReference>
<dbReference type="Proteomes" id="UP000596661">
    <property type="component" value="Chromosome 6"/>
</dbReference>
<dbReference type="InterPro" id="IPR026960">
    <property type="entry name" value="RVT-Znf"/>
</dbReference>
<dbReference type="Pfam" id="PF00078">
    <property type="entry name" value="RVT_1"/>
    <property type="match status" value="1"/>
</dbReference>
<evidence type="ECO:0000313" key="3">
    <source>
        <dbReference type="EnsemblPlants" id="cds.evm.model.06.1267"/>
    </source>
</evidence>
<dbReference type="Pfam" id="PF13966">
    <property type="entry name" value="zf-RVT"/>
    <property type="match status" value="1"/>
</dbReference>
<organism evidence="3 4">
    <name type="scientific">Cannabis sativa</name>
    <name type="common">Hemp</name>
    <name type="synonym">Marijuana</name>
    <dbReference type="NCBI Taxonomy" id="3483"/>
    <lineage>
        <taxon>Eukaryota</taxon>
        <taxon>Viridiplantae</taxon>
        <taxon>Streptophyta</taxon>
        <taxon>Embryophyta</taxon>
        <taxon>Tracheophyta</taxon>
        <taxon>Spermatophyta</taxon>
        <taxon>Magnoliopsida</taxon>
        <taxon>eudicotyledons</taxon>
        <taxon>Gunneridae</taxon>
        <taxon>Pentapetalae</taxon>
        <taxon>rosids</taxon>
        <taxon>fabids</taxon>
        <taxon>Rosales</taxon>
        <taxon>Cannabaceae</taxon>
        <taxon>Cannabis</taxon>
    </lineage>
</organism>
<evidence type="ECO:0000259" key="2">
    <source>
        <dbReference type="PROSITE" id="PS50878"/>
    </source>
</evidence>
<dbReference type="GO" id="GO:0004523">
    <property type="term" value="F:RNA-DNA hybrid ribonuclease activity"/>
    <property type="evidence" value="ECO:0007669"/>
    <property type="project" value="InterPro"/>
</dbReference>
<dbReference type="CDD" id="cd06222">
    <property type="entry name" value="RNase_H_like"/>
    <property type="match status" value="1"/>
</dbReference>
<proteinExistence type="predicted"/>
<dbReference type="SUPFAM" id="SSF53098">
    <property type="entry name" value="Ribonuclease H-like"/>
    <property type="match status" value="1"/>
</dbReference>
<dbReference type="PANTHER" id="PTHR33116:SF86">
    <property type="entry name" value="REVERSE TRANSCRIPTASE DOMAIN-CONTAINING PROTEIN"/>
    <property type="match status" value="1"/>
</dbReference>
<dbReference type="InterPro" id="IPR025558">
    <property type="entry name" value="DUF4283"/>
</dbReference>
<name>A0A803PTR6_CANSA</name>
<dbReference type="InterPro" id="IPR012337">
    <property type="entry name" value="RNaseH-like_sf"/>
</dbReference>